<feature type="active site" description="Proton acceptor" evidence="8">
    <location>
        <position position="237"/>
    </location>
</feature>
<evidence type="ECO:0000256" key="5">
    <source>
        <dbReference type="ARBA" id="ARBA00022777"/>
    </source>
</evidence>
<comment type="catalytic activity">
    <reaction evidence="8 10">
        <text>D-xylulose + ATP = D-xylulose 5-phosphate + ADP + H(+)</text>
        <dbReference type="Rhea" id="RHEA:10964"/>
        <dbReference type="ChEBI" id="CHEBI:15378"/>
        <dbReference type="ChEBI" id="CHEBI:17140"/>
        <dbReference type="ChEBI" id="CHEBI:30616"/>
        <dbReference type="ChEBI" id="CHEBI:57737"/>
        <dbReference type="ChEBI" id="CHEBI:456216"/>
        <dbReference type="EC" id="2.7.1.17"/>
    </reaction>
</comment>
<dbReference type="InterPro" id="IPR000577">
    <property type="entry name" value="Carb_kinase_FGGY"/>
</dbReference>
<dbReference type="AlphaFoldDB" id="A0A069RH36"/>
<dbReference type="PANTHER" id="PTHR43095">
    <property type="entry name" value="SUGAR KINASE"/>
    <property type="match status" value="1"/>
</dbReference>
<evidence type="ECO:0000256" key="10">
    <source>
        <dbReference type="RuleBase" id="RU364073"/>
    </source>
</evidence>
<dbReference type="PROSITE" id="PS00445">
    <property type="entry name" value="FGGY_KINASES_2"/>
    <property type="match status" value="1"/>
</dbReference>
<organism evidence="13 14">
    <name type="scientific">Peptoclostridium litorale DSM 5388</name>
    <dbReference type="NCBI Taxonomy" id="1121324"/>
    <lineage>
        <taxon>Bacteria</taxon>
        <taxon>Bacillati</taxon>
        <taxon>Bacillota</taxon>
        <taxon>Clostridia</taxon>
        <taxon>Peptostreptococcales</taxon>
        <taxon>Peptoclostridiaceae</taxon>
        <taxon>Peptoclostridium</taxon>
    </lineage>
</organism>
<evidence type="ECO:0000259" key="12">
    <source>
        <dbReference type="Pfam" id="PF02782"/>
    </source>
</evidence>
<dbReference type="PANTHER" id="PTHR43095:SF5">
    <property type="entry name" value="XYLULOSE KINASE"/>
    <property type="match status" value="1"/>
</dbReference>
<dbReference type="Pfam" id="PF00370">
    <property type="entry name" value="FGGY_N"/>
    <property type="match status" value="1"/>
</dbReference>
<feature type="binding site" evidence="8">
    <location>
        <begin position="78"/>
        <end position="79"/>
    </location>
    <ligand>
        <name>substrate</name>
    </ligand>
</feature>
<dbReference type="EC" id="2.7.1.17" evidence="8 10"/>
<feature type="domain" description="Carbohydrate kinase FGGY N-terminal" evidence="11">
    <location>
        <begin position="2"/>
        <end position="244"/>
    </location>
</feature>
<evidence type="ECO:0000256" key="6">
    <source>
        <dbReference type="ARBA" id="ARBA00022840"/>
    </source>
</evidence>
<evidence type="ECO:0000259" key="11">
    <source>
        <dbReference type="Pfam" id="PF00370"/>
    </source>
</evidence>
<keyword evidence="6 8" id="KW-0067">ATP-binding</keyword>
<dbReference type="PROSITE" id="PS00933">
    <property type="entry name" value="FGGY_KINASES_1"/>
    <property type="match status" value="1"/>
</dbReference>
<reference evidence="13 14" key="1">
    <citation type="submission" date="2014-03" db="EMBL/GenBank/DDBJ databases">
        <title>Genome sequence of Clostridium litorale W6, DSM 5388.</title>
        <authorList>
            <person name="Poehlein A."/>
            <person name="Jagirdar A."/>
            <person name="Khonsari B."/>
            <person name="Chibani C.M."/>
            <person name="Gutierrez Gutierrez D.A."/>
            <person name="Davydova E."/>
            <person name="Alghaithi H.S."/>
            <person name="Nair K.P."/>
            <person name="Dhamotharan K."/>
            <person name="Chandran L."/>
            <person name="G W."/>
            <person name="Daniel R."/>
        </authorList>
    </citation>
    <scope>NUCLEOTIDE SEQUENCE [LARGE SCALE GENOMIC DNA]</scope>
    <source>
        <strain evidence="13 14">W6</strain>
    </source>
</reference>
<sequence length="490" mass="53562">MYFIGIDLGTTSVKIIAVDENGAVAKSVSKEYPLDLPKPLWSQQSPNDWWDQTISGLKELLGGMDKSMVKAVSFSGQMHGMVTLDENDEVVRPAILWNDQRTAKECEYLNGQIGQSKVSKWTGNMALTGFTAPKVLWLKENEPENFEKAKKFMLPKDYLAYKMSGVFASDMSDASGTLYLDVKSRKWSKGMMEVLGVTQEQLPKLYESYEPVGTIRAELASELGLSNDVKVVIGGGDQAVAAVGGGVVGDGACSVSLGTSGVVFSSTDKFFVDGSNSLHSFCHANGKYHLMGVTLAAAASLKWWVEEINKSSDYDGLLQEASGTKIDDTIFYLPYLMGERTPHNDPSCRGTFIGMDMTHSRGNMTRAVLEGVAFSLRDTFEIMRDMGIDISEISISGGGSSSPLWCQIMADVLDVKVNKLQANDGPAYGAAILAAVGFGLFDSVEDACRELIKVKESIEPVKENVQLYNDKYGKFKRIYPATKELFKELV</sequence>
<evidence type="ECO:0000256" key="8">
    <source>
        <dbReference type="HAMAP-Rule" id="MF_02220"/>
    </source>
</evidence>
<evidence type="ECO:0000256" key="9">
    <source>
        <dbReference type="RuleBase" id="RU003733"/>
    </source>
</evidence>
<evidence type="ECO:0000313" key="14">
    <source>
        <dbReference type="Proteomes" id="UP000027946"/>
    </source>
</evidence>
<dbReference type="GO" id="GO:0042732">
    <property type="term" value="P:D-xylose metabolic process"/>
    <property type="evidence" value="ECO:0007669"/>
    <property type="project" value="UniProtKB-KW"/>
</dbReference>
<dbReference type="EMBL" id="JJMM01000004">
    <property type="protein sequence ID" value="KDR96321.1"/>
    <property type="molecule type" value="Genomic_DNA"/>
</dbReference>
<evidence type="ECO:0000256" key="4">
    <source>
        <dbReference type="ARBA" id="ARBA00022741"/>
    </source>
</evidence>
<keyword evidence="2 8" id="KW-0859">Xylose metabolism</keyword>
<keyword evidence="5 8" id="KW-0418">Kinase</keyword>
<dbReference type="NCBIfam" id="TIGR01312">
    <property type="entry name" value="XylB"/>
    <property type="match status" value="1"/>
</dbReference>
<dbReference type="Proteomes" id="UP000027946">
    <property type="component" value="Unassembled WGS sequence"/>
</dbReference>
<comment type="function">
    <text evidence="8">Catalyzes the phosphorylation of D-xylulose to D-xylulose 5-phosphate.</text>
</comment>
<dbReference type="PIRSF" id="PIRSF000538">
    <property type="entry name" value="GlpK"/>
    <property type="match status" value="1"/>
</dbReference>
<dbReference type="InterPro" id="IPR018483">
    <property type="entry name" value="Carb_kinase_FGGY_CS"/>
</dbReference>
<keyword evidence="14" id="KW-1185">Reference proteome</keyword>
<keyword evidence="3 8" id="KW-0808">Transferase</keyword>
<dbReference type="STRING" id="1121324.CLIT_4c01580"/>
<dbReference type="GO" id="GO:0005998">
    <property type="term" value="P:xylulose catabolic process"/>
    <property type="evidence" value="ECO:0007669"/>
    <property type="project" value="UniProtKB-UniRule"/>
</dbReference>
<dbReference type="HAMAP" id="MF_02220">
    <property type="entry name" value="XylB"/>
    <property type="match status" value="1"/>
</dbReference>
<dbReference type="InterPro" id="IPR018485">
    <property type="entry name" value="FGGY_C"/>
</dbReference>
<dbReference type="CDD" id="cd07808">
    <property type="entry name" value="ASKHA_NBD_FGGY_EcXK-like"/>
    <property type="match status" value="1"/>
</dbReference>
<gene>
    <name evidence="8 10 13" type="primary">xylB</name>
    <name evidence="13" type="ORF">CLIT_4c01580</name>
</gene>
<dbReference type="Pfam" id="PF02782">
    <property type="entry name" value="FGGY_C"/>
    <property type="match status" value="1"/>
</dbReference>
<accession>A0A069RH36</accession>
<evidence type="ECO:0000256" key="7">
    <source>
        <dbReference type="ARBA" id="ARBA00023277"/>
    </source>
</evidence>
<dbReference type="RefSeq" id="WP_038262136.1">
    <property type="nucleotide sequence ID" value="NZ_FSRH01000013.1"/>
</dbReference>
<feature type="domain" description="Carbohydrate kinase FGGY C-terminal" evidence="12">
    <location>
        <begin position="254"/>
        <end position="437"/>
    </location>
</feature>
<dbReference type="OrthoDB" id="9761504at2"/>
<evidence type="ECO:0000256" key="1">
    <source>
        <dbReference type="ARBA" id="ARBA00009156"/>
    </source>
</evidence>
<comment type="similarity">
    <text evidence="1 8 9">Belongs to the FGGY kinase family.</text>
</comment>
<proteinExistence type="inferred from homology"/>
<feature type="site" description="Important for activity" evidence="8">
    <location>
        <position position="7"/>
    </location>
</feature>
<dbReference type="InterPro" id="IPR050406">
    <property type="entry name" value="FGGY_Carb_Kinase"/>
</dbReference>
<dbReference type="InterPro" id="IPR018484">
    <property type="entry name" value="FGGY_N"/>
</dbReference>
<keyword evidence="7 8" id="KW-0119">Carbohydrate metabolism</keyword>
<name>A0A069RH36_PEPLI</name>
<evidence type="ECO:0000313" key="13">
    <source>
        <dbReference type="EMBL" id="KDR96321.1"/>
    </source>
</evidence>
<evidence type="ECO:0000256" key="3">
    <source>
        <dbReference type="ARBA" id="ARBA00022679"/>
    </source>
</evidence>
<dbReference type="InterPro" id="IPR006000">
    <property type="entry name" value="Xylulokinase"/>
</dbReference>
<protein>
    <recommendedName>
        <fullName evidence="8 10">Xylulose kinase</fullName>
        <shortName evidence="8 10">Xylulokinase</shortName>
        <ecNumber evidence="8 10">2.7.1.17</ecNumber>
    </recommendedName>
</protein>
<dbReference type="eggNOG" id="COG1070">
    <property type="taxonomic scope" value="Bacteria"/>
</dbReference>
<comment type="caution">
    <text evidence="13">The sequence shown here is derived from an EMBL/GenBank/DDBJ whole genome shotgun (WGS) entry which is preliminary data.</text>
</comment>
<dbReference type="InterPro" id="IPR043129">
    <property type="entry name" value="ATPase_NBD"/>
</dbReference>
<evidence type="ECO:0000256" key="2">
    <source>
        <dbReference type="ARBA" id="ARBA00022629"/>
    </source>
</evidence>
<dbReference type="GO" id="GO:0005524">
    <property type="term" value="F:ATP binding"/>
    <property type="evidence" value="ECO:0007669"/>
    <property type="project" value="UniProtKB-UniRule"/>
</dbReference>
<keyword evidence="4 8" id="KW-0547">Nucleotide-binding</keyword>
<dbReference type="Gene3D" id="3.30.420.40">
    <property type="match status" value="2"/>
</dbReference>
<dbReference type="SUPFAM" id="SSF53067">
    <property type="entry name" value="Actin-like ATPase domain"/>
    <property type="match status" value="2"/>
</dbReference>
<dbReference type="GO" id="GO:0004856">
    <property type="term" value="F:D-xylulokinase activity"/>
    <property type="evidence" value="ECO:0007669"/>
    <property type="project" value="UniProtKB-UniRule"/>
</dbReference>